<dbReference type="InterPro" id="IPR007324">
    <property type="entry name" value="Sugar-bd_dom_put"/>
</dbReference>
<dbReference type="SUPFAM" id="SSF100950">
    <property type="entry name" value="NagB/RpiA/CoA transferase-like"/>
    <property type="match status" value="1"/>
</dbReference>
<protein>
    <submittedName>
        <fullName evidence="6">Sugar-binding transcriptional regulator</fullName>
    </submittedName>
</protein>
<reference evidence="6 7" key="1">
    <citation type="submission" date="2021-03" db="EMBL/GenBank/DDBJ databases">
        <title>Caproiciproducens sp. nov. isolated from feces of cow.</title>
        <authorList>
            <person name="Choi J.-Y."/>
        </authorList>
    </citation>
    <scope>NUCLEOTIDE SEQUENCE [LARGE SCALE GENOMIC DNA]</scope>
    <source>
        <strain evidence="6 7">AGMB10547</strain>
    </source>
</reference>
<sequence length="324" mass="36279">MANSDDTQLLVEIAHLYYDDYLTQDQIAKKYNMSRSLVSKLLTKARAVGIVQVIIHDAGVRPYHVLENQLKSTFKLHDVICVNVDESNQPKKRLGQSAAKYLFRRMHSVKLVAVSSGATNFALANSFTSPVPFPDVTFVPLSGGLLRNDRDTQANVIAEIFARQCGGDSMQLHAPVIVDSPEAKQVLMKQHFIKEVLDNARNADIAIVGLGSSPIYFEMTEAYLHGMDKYTDNVSDLIKGDISFNFFNERGQLVDCKWNQQLMSLSLDEIKKIPEVIGVAGGDEKVESIYIAIRYRLIDTLITDITTAKKLLHVSTQQYPNDLR</sequence>
<dbReference type="Gene3D" id="3.40.50.1360">
    <property type="match status" value="1"/>
</dbReference>
<accession>A0ABS7DJL3</accession>
<dbReference type="Gene3D" id="1.10.10.60">
    <property type="entry name" value="Homeodomain-like"/>
    <property type="match status" value="1"/>
</dbReference>
<dbReference type="Proteomes" id="UP000719942">
    <property type="component" value="Unassembled WGS sequence"/>
</dbReference>
<name>A0ABS7DJL3_9FIRM</name>
<comment type="similarity">
    <text evidence="1">Belongs to the SorC transcriptional regulatory family.</text>
</comment>
<comment type="caution">
    <text evidence="6">The sequence shown here is derived from an EMBL/GenBank/DDBJ whole genome shotgun (WGS) entry which is preliminary data.</text>
</comment>
<evidence type="ECO:0000256" key="4">
    <source>
        <dbReference type="ARBA" id="ARBA00023163"/>
    </source>
</evidence>
<evidence type="ECO:0000313" key="6">
    <source>
        <dbReference type="EMBL" id="MBW7571482.1"/>
    </source>
</evidence>
<evidence type="ECO:0000259" key="5">
    <source>
        <dbReference type="Pfam" id="PF04198"/>
    </source>
</evidence>
<evidence type="ECO:0000256" key="3">
    <source>
        <dbReference type="ARBA" id="ARBA00023125"/>
    </source>
</evidence>
<feature type="domain" description="Sugar-binding" evidence="5">
    <location>
        <begin position="66"/>
        <end position="312"/>
    </location>
</feature>
<evidence type="ECO:0000256" key="1">
    <source>
        <dbReference type="ARBA" id="ARBA00010466"/>
    </source>
</evidence>
<dbReference type="InterPro" id="IPR037171">
    <property type="entry name" value="NagB/RpiA_transferase-like"/>
</dbReference>
<evidence type="ECO:0000313" key="7">
    <source>
        <dbReference type="Proteomes" id="UP000719942"/>
    </source>
</evidence>
<keyword evidence="2" id="KW-0805">Transcription regulation</keyword>
<keyword evidence="4" id="KW-0804">Transcription</keyword>
<dbReference type="EMBL" id="JAGFNZ010000001">
    <property type="protein sequence ID" value="MBW7571482.1"/>
    <property type="molecule type" value="Genomic_DNA"/>
</dbReference>
<proteinExistence type="inferred from homology"/>
<dbReference type="RefSeq" id="WP_219963890.1">
    <property type="nucleotide sequence ID" value="NZ_JAGFNZ010000001.1"/>
</dbReference>
<dbReference type="PANTHER" id="PTHR34294:SF1">
    <property type="entry name" value="TRANSCRIPTIONAL REGULATOR LSRR"/>
    <property type="match status" value="1"/>
</dbReference>
<keyword evidence="3" id="KW-0238">DNA-binding</keyword>
<dbReference type="PANTHER" id="PTHR34294">
    <property type="entry name" value="TRANSCRIPTIONAL REGULATOR-RELATED"/>
    <property type="match status" value="1"/>
</dbReference>
<dbReference type="Pfam" id="PF04198">
    <property type="entry name" value="Sugar-bind"/>
    <property type="match status" value="1"/>
</dbReference>
<keyword evidence="7" id="KW-1185">Reference proteome</keyword>
<dbReference type="InterPro" id="IPR051054">
    <property type="entry name" value="SorC_transcr_regulators"/>
</dbReference>
<organism evidence="6 7">
    <name type="scientific">Caproiciproducens faecalis</name>
    <dbReference type="NCBI Taxonomy" id="2820301"/>
    <lineage>
        <taxon>Bacteria</taxon>
        <taxon>Bacillati</taxon>
        <taxon>Bacillota</taxon>
        <taxon>Clostridia</taxon>
        <taxon>Eubacteriales</taxon>
        <taxon>Acutalibacteraceae</taxon>
        <taxon>Caproiciproducens</taxon>
    </lineage>
</organism>
<evidence type="ECO:0000256" key="2">
    <source>
        <dbReference type="ARBA" id="ARBA00023015"/>
    </source>
</evidence>
<gene>
    <name evidence="6" type="ORF">J5W02_01535</name>
</gene>